<evidence type="ECO:0000256" key="4">
    <source>
        <dbReference type="ARBA" id="ARBA00031870"/>
    </source>
</evidence>
<comment type="similarity">
    <text evidence="2">Belongs to the pseudouridine synthase RluA family.</text>
</comment>
<comment type="catalytic activity">
    <reaction evidence="1">
        <text>a uridine in RNA = a pseudouridine in RNA</text>
        <dbReference type="Rhea" id="RHEA:48348"/>
        <dbReference type="Rhea" id="RHEA-COMP:12068"/>
        <dbReference type="Rhea" id="RHEA-COMP:12069"/>
        <dbReference type="ChEBI" id="CHEBI:65314"/>
        <dbReference type="ChEBI" id="CHEBI:65315"/>
    </reaction>
</comment>
<proteinExistence type="inferred from homology"/>
<comment type="caution">
    <text evidence="8">The sequence shown here is derived from an EMBL/GenBank/DDBJ whole genome shotgun (WGS) entry which is preliminary data.</text>
</comment>
<dbReference type="OrthoDB" id="9807829at2"/>
<evidence type="ECO:0000256" key="5">
    <source>
        <dbReference type="ARBA" id="ARBA00033164"/>
    </source>
</evidence>
<keyword evidence="3" id="KW-0413">Isomerase</keyword>
<evidence type="ECO:0000256" key="2">
    <source>
        <dbReference type="ARBA" id="ARBA00010876"/>
    </source>
</evidence>
<dbReference type="SUPFAM" id="SSF55120">
    <property type="entry name" value="Pseudouridine synthase"/>
    <property type="match status" value="1"/>
</dbReference>
<evidence type="ECO:0000313" key="8">
    <source>
        <dbReference type="EMBL" id="PXX77487.1"/>
    </source>
</evidence>
<dbReference type="InterPro" id="IPR036986">
    <property type="entry name" value="S4_RNA-bd_sf"/>
</dbReference>
<dbReference type="EMBL" id="QJKH01000010">
    <property type="protein sequence ID" value="PXX77487.1"/>
    <property type="molecule type" value="Genomic_DNA"/>
</dbReference>
<dbReference type="CDD" id="cd02869">
    <property type="entry name" value="PseudoU_synth_RluA_like"/>
    <property type="match status" value="1"/>
</dbReference>
<dbReference type="GO" id="GO:0000455">
    <property type="term" value="P:enzyme-directed rRNA pseudouridine synthesis"/>
    <property type="evidence" value="ECO:0007669"/>
    <property type="project" value="UniProtKB-ARBA"/>
</dbReference>
<sequence length="313" mass="36219">MREFVVNKNDADQRVDKYLSKSLKRLPKSLMYKYIRNKKIKVNRQRCEISQRLNVGDTIQMYISEEFFDEQLDTSFMQASKLQNVVYEDDHLLIVNKPANLLVHSDEADQTDTLINRILKYLVEHKAYDPVSEKSFMPALCHRIDRNTEGLVIAAKSAEALRMMNEKIREREIEKHYLCIVEGELYGSGTLVHYYRKDEQQNKAYLAQKPSAGMSEVRLSYRSLAVKHGYSLLDIDLLTGKSHQIRAQLSFIGHPLVNDVKYHGKAMKKLEGQALCAYKLCFAFKSDAGCLSYLKNKEIQIVEPALLKLFEQL</sequence>
<dbReference type="Gene3D" id="3.30.2350.10">
    <property type="entry name" value="Pseudouridine synthase"/>
    <property type="match status" value="1"/>
</dbReference>
<dbReference type="AlphaFoldDB" id="A0A318L737"/>
<dbReference type="RefSeq" id="WP_022937622.1">
    <property type="nucleotide sequence ID" value="NZ_CABKRQ010000003.1"/>
</dbReference>
<dbReference type="PROSITE" id="PS50007">
    <property type="entry name" value="PIPLC_X_DOMAIN"/>
    <property type="match status" value="1"/>
</dbReference>
<dbReference type="PANTHER" id="PTHR21600">
    <property type="entry name" value="MITOCHONDRIAL RNA PSEUDOURIDINE SYNTHASE"/>
    <property type="match status" value="1"/>
</dbReference>
<dbReference type="CDD" id="cd00165">
    <property type="entry name" value="S4"/>
    <property type="match status" value="1"/>
</dbReference>
<feature type="domain" description="RNA-binding S4" evidence="7">
    <location>
        <begin position="13"/>
        <end position="73"/>
    </location>
</feature>
<dbReference type="Pfam" id="PF01479">
    <property type="entry name" value="S4"/>
    <property type="match status" value="1"/>
</dbReference>
<dbReference type="STRING" id="1034346.GCA_000313565_01307"/>
<evidence type="ECO:0000259" key="7">
    <source>
        <dbReference type="SMART" id="SM00363"/>
    </source>
</evidence>
<dbReference type="InterPro" id="IPR006145">
    <property type="entry name" value="PsdUridine_synth_RsuA/RluA"/>
</dbReference>
<evidence type="ECO:0000256" key="1">
    <source>
        <dbReference type="ARBA" id="ARBA00000073"/>
    </source>
</evidence>
<dbReference type="GO" id="GO:0120159">
    <property type="term" value="F:rRNA pseudouridine synthase activity"/>
    <property type="evidence" value="ECO:0007669"/>
    <property type="project" value="UniProtKB-ARBA"/>
</dbReference>
<dbReference type="InterPro" id="IPR020103">
    <property type="entry name" value="PsdUridine_synth_cat_dom_sf"/>
</dbReference>
<dbReference type="PROSITE" id="PS50889">
    <property type="entry name" value="S4"/>
    <property type="match status" value="1"/>
</dbReference>
<dbReference type="Gene3D" id="3.10.290.10">
    <property type="entry name" value="RNA-binding S4 domain"/>
    <property type="match status" value="1"/>
</dbReference>
<organism evidence="8 9">
    <name type="scientific">Dielma fastidiosa</name>
    <dbReference type="NCBI Taxonomy" id="1034346"/>
    <lineage>
        <taxon>Bacteria</taxon>
        <taxon>Bacillati</taxon>
        <taxon>Bacillota</taxon>
        <taxon>Erysipelotrichia</taxon>
        <taxon>Erysipelotrichales</taxon>
        <taxon>Erysipelotrichaceae</taxon>
        <taxon>Dielma</taxon>
    </lineage>
</organism>
<dbReference type="SMART" id="SM00363">
    <property type="entry name" value="S4"/>
    <property type="match status" value="1"/>
</dbReference>
<dbReference type="Pfam" id="PF00849">
    <property type="entry name" value="PseudoU_synth_2"/>
    <property type="match status" value="1"/>
</dbReference>
<dbReference type="InterPro" id="IPR002942">
    <property type="entry name" value="S4_RNA-bd"/>
</dbReference>
<reference evidence="8 9" key="1">
    <citation type="submission" date="2018-05" db="EMBL/GenBank/DDBJ databases">
        <title>Genomic Encyclopedia of Type Strains, Phase IV (KMG-IV): sequencing the most valuable type-strain genomes for metagenomic binning, comparative biology and taxonomic classification.</title>
        <authorList>
            <person name="Goeker M."/>
        </authorList>
    </citation>
    <scope>NUCLEOTIDE SEQUENCE [LARGE SCALE GENOMIC DNA]</scope>
    <source>
        <strain evidence="8 9">JC118</strain>
    </source>
</reference>
<accession>A0A318L737</accession>
<evidence type="ECO:0000313" key="9">
    <source>
        <dbReference type="Proteomes" id="UP000247612"/>
    </source>
</evidence>
<dbReference type="Proteomes" id="UP000247612">
    <property type="component" value="Unassembled WGS sequence"/>
</dbReference>
<keyword evidence="9" id="KW-1185">Reference proteome</keyword>
<dbReference type="SUPFAM" id="SSF55174">
    <property type="entry name" value="Alpha-L RNA-binding motif"/>
    <property type="match status" value="1"/>
</dbReference>
<dbReference type="InterPro" id="IPR050188">
    <property type="entry name" value="RluA_PseudoU_synthase"/>
</dbReference>
<evidence type="ECO:0000256" key="3">
    <source>
        <dbReference type="ARBA" id="ARBA00023235"/>
    </source>
</evidence>
<name>A0A318L737_9FIRM</name>
<gene>
    <name evidence="8" type="ORF">DES51_11026</name>
</gene>
<protein>
    <recommendedName>
        <fullName evidence="4">RNA pseudouridylate synthase</fullName>
    </recommendedName>
    <alternativeName>
        <fullName evidence="5">RNA-uridine isomerase</fullName>
    </alternativeName>
</protein>
<evidence type="ECO:0000256" key="6">
    <source>
        <dbReference type="PROSITE-ProRule" id="PRU00182"/>
    </source>
</evidence>
<dbReference type="GO" id="GO:0003723">
    <property type="term" value="F:RNA binding"/>
    <property type="evidence" value="ECO:0007669"/>
    <property type="project" value="UniProtKB-KW"/>
</dbReference>
<keyword evidence="6" id="KW-0694">RNA-binding</keyword>